<dbReference type="PANTHER" id="PTHR14365">
    <property type="entry name" value="APOPTOSIS REGULATORY PROTEIN SIVA"/>
    <property type="match status" value="1"/>
</dbReference>
<evidence type="ECO:0000313" key="1">
    <source>
        <dbReference type="Proteomes" id="UP001165740"/>
    </source>
</evidence>
<gene>
    <name evidence="2" type="primary">LOC106074034</name>
</gene>
<keyword evidence="1" id="KW-1185">Reference proteome</keyword>
<evidence type="ECO:0000313" key="2">
    <source>
        <dbReference type="RefSeq" id="XP_013090212.2"/>
    </source>
</evidence>
<protein>
    <submittedName>
        <fullName evidence="2">Uncharacterized protein LOC106074034 isoform X1</fullName>
    </submittedName>
</protein>
<dbReference type="KEGG" id="bgt:106074034"/>
<reference evidence="2" key="1">
    <citation type="submission" date="2025-08" db="UniProtKB">
        <authorList>
            <consortium name="RefSeq"/>
        </authorList>
    </citation>
    <scope>IDENTIFICATION</scope>
</reference>
<proteinExistence type="predicted"/>
<dbReference type="OrthoDB" id="60860at2759"/>
<sequence>MARYLIEIDREFSLRMPKRTNPFGDHTCLQLKTYVREKEVDRGINQQIRMKSVYERTQALLFTGMRQLHDMTSAPAVCSDIEIMDNEILHCKADNSSLKQLHLNSKCELVNGENEEMDTECRSSPLTVISSSRFGSNSQITNSDECQSPSFKPEISKDTFCILPQTNEKAFCTAGSSPLTKQMCNPFVLMKSAQSKMLSIEKSFLGVRACHNCRLPVQSKDVMKCQFCENYVCYPCIRQCSGCHLHFCHLCSVLNYDESVEKAYCLNCSGARLTDH</sequence>
<dbReference type="GO" id="GO:0097191">
    <property type="term" value="P:extrinsic apoptotic signaling pathway"/>
    <property type="evidence" value="ECO:0007669"/>
    <property type="project" value="TreeGrafter"/>
</dbReference>
<dbReference type="InterPro" id="IPR022773">
    <property type="entry name" value="Siva"/>
</dbReference>
<organism evidence="1 2">
    <name type="scientific">Biomphalaria glabrata</name>
    <name type="common">Bloodfluke planorb</name>
    <name type="synonym">Freshwater snail</name>
    <dbReference type="NCBI Taxonomy" id="6526"/>
    <lineage>
        <taxon>Eukaryota</taxon>
        <taxon>Metazoa</taxon>
        <taxon>Spiralia</taxon>
        <taxon>Lophotrochozoa</taxon>
        <taxon>Mollusca</taxon>
        <taxon>Gastropoda</taxon>
        <taxon>Heterobranchia</taxon>
        <taxon>Euthyneura</taxon>
        <taxon>Panpulmonata</taxon>
        <taxon>Hygrophila</taxon>
        <taxon>Lymnaeoidea</taxon>
        <taxon>Planorbidae</taxon>
        <taxon>Biomphalaria</taxon>
    </lineage>
</organism>
<dbReference type="PANTHER" id="PTHR14365:SF1">
    <property type="entry name" value="APOPTOSIS REGULATORY PROTEIN SIVA"/>
    <property type="match status" value="1"/>
</dbReference>
<name>A0A9U8EJT7_BIOGL</name>
<dbReference type="GO" id="GO:0005175">
    <property type="term" value="F:CD27 receptor binding"/>
    <property type="evidence" value="ECO:0007669"/>
    <property type="project" value="TreeGrafter"/>
</dbReference>
<dbReference type="RefSeq" id="XP_013090212.2">
    <property type="nucleotide sequence ID" value="XM_013234758.2"/>
</dbReference>
<dbReference type="GeneID" id="106074034"/>
<accession>A0A9U8EJT7</accession>
<dbReference type="Pfam" id="PF05458">
    <property type="entry name" value="Siva"/>
    <property type="match status" value="2"/>
</dbReference>
<dbReference type="AlphaFoldDB" id="A0A9U8EJT7"/>
<dbReference type="OMA" id="CSVLRYT"/>
<dbReference type="Proteomes" id="UP001165740">
    <property type="component" value="Chromosome 3"/>
</dbReference>